<dbReference type="Pfam" id="PF13442">
    <property type="entry name" value="Cytochrome_CBB3"/>
    <property type="match status" value="1"/>
</dbReference>
<dbReference type="Gene3D" id="1.10.760.10">
    <property type="entry name" value="Cytochrome c-like domain"/>
    <property type="match status" value="2"/>
</dbReference>
<dbReference type="InterPro" id="IPR036909">
    <property type="entry name" value="Cyt_c-like_dom_sf"/>
</dbReference>
<evidence type="ECO:0000259" key="8">
    <source>
        <dbReference type="PROSITE" id="PS51007"/>
    </source>
</evidence>
<protein>
    <submittedName>
        <fullName evidence="9">Cytochrome c, class IC</fullName>
    </submittedName>
</protein>
<proteinExistence type="predicted"/>
<keyword evidence="1" id="KW-0813">Transport</keyword>
<keyword evidence="5 6" id="KW-0408">Iron</keyword>
<evidence type="ECO:0000313" key="9">
    <source>
        <dbReference type="EMBL" id="AKQ04628.1"/>
    </source>
</evidence>
<feature type="chain" id="PRO_5005209909" evidence="7">
    <location>
        <begin position="19"/>
        <end position="245"/>
    </location>
</feature>
<dbReference type="AlphaFoldDB" id="A0A0H4T9M4"/>
<dbReference type="InterPro" id="IPR051811">
    <property type="entry name" value="Cytochrome_c550/c551-like"/>
</dbReference>
<name>A0A0H4T9M4_9BACT</name>
<dbReference type="PANTHER" id="PTHR37823:SF1">
    <property type="entry name" value="CYTOCHROME C-553-LIKE"/>
    <property type="match status" value="1"/>
</dbReference>
<evidence type="ECO:0000256" key="2">
    <source>
        <dbReference type="ARBA" id="ARBA00022617"/>
    </source>
</evidence>
<keyword evidence="7" id="KW-0732">Signal</keyword>
<reference evidence="9" key="1">
    <citation type="journal article" date="2015" name="ISME J.">
        <title>Aquifer environment selects for microbial species cohorts in sediment and groundwater.</title>
        <authorList>
            <person name="Hug L.A."/>
            <person name="Thomas B.C."/>
            <person name="Brown C.T."/>
            <person name="Frischkorn K.R."/>
            <person name="Williams K.H."/>
            <person name="Tringe S.G."/>
            <person name="Banfield J.F."/>
        </authorList>
    </citation>
    <scope>NUCLEOTIDE SEQUENCE</scope>
</reference>
<dbReference type="Pfam" id="PF00034">
    <property type="entry name" value="Cytochrom_C"/>
    <property type="match status" value="1"/>
</dbReference>
<evidence type="ECO:0000256" key="5">
    <source>
        <dbReference type="ARBA" id="ARBA00023004"/>
    </source>
</evidence>
<feature type="domain" description="Cytochrome c" evidence="8">
    <location>
        <begin position="26"/>
        <end position="235"/>
    </location>
</feature>
<sequence length="245" mass="26378">MRGALVCLIALLPALARAQDRAPLIADGRRPTAQFTPQRLSRFSRAKAQWLLRERLPCLGCHRLEGQGGAIGPDLTGVADRRSAGFIFRMITDPQATLAGSRMPRVAMPTEWARLVASYLALGRTAGTESADLTAPADSARLSGIQDAGALYQLLCAACHGASGAGDGFNAANLPVRPTAHADSAYLSGRPDDTLFDGVFAGGYILNQSHTMPAWGETLSREQIWSLVRYMRQLCRCAGPEWSRR</sequence>
<evidence type="ECO:0000256" key="3">
    <source>
        <dbReference type="ARBA" id="ARBA00022723"/>
    </source>
</evidence>
<evidence type="ECO:0000256" key="1">
    <source>
        <dbReference type="ARBA" id="ARBA00022448"/>
    </source>
</evidence>
<evidence type="ECO:0000256" key="7">
    <source>
        <dbReference type="SAM" id="SignalP"/>
    </source>
</evidence>
<dbReference type="GO" id="GO:0009055">
    <property type="term" value="F:electron transfer activity"/>
    <property type="evidence" value="ECO:0007669"/>
    <property type="project" value="InterPro"/>
</dbReference>
<dbReference type="InterPro" id="IPR009056">
    <property type="entry name" value="Cyt_c-like_dom"/>
</dbReference>
<dbReference type="PROSITE" id="PS51007">
    <property type="entry name" value="CYTC"/>
    <property type="match status" value="1"/>
</dbReference>
<keyword evidence="2 6" id="KW-0349">Heme</keyword>
<dbReference type="EMBL" id="KT007046">
    <property type="protein sequence ID" value="AKQ04628.1"/>
    <property type="molecule type" value="Genomic_DNA"/>
</dbReference>
<dbReference type="PANTHER" id="PTHR37823">
    <property type="entry name" value="CYTOCHROME C-553-LIKE"/>
    <property type="match status" value="1"/>
</dbReference>
<evidence type="ECO:0000256" key="6">
    <source>
        <dbReference type="PROSITE-ProRule" id="PRU00433"/>
    </source>
</evidence>
<organism evidence="9">
    <name type="scientific">uncultured Gemmatimonadetes bacterium Rifle_16ft_4_minimus_7</name>
    <dbReference type="NCBI Taxonomy" id="1665098"/>
    <lineage>
        <taxon>Bacteria</taxon>
        <taxon>Pseudomonadati</taxon>
        <taxon>Gemmatimonadota</taxon>
        <taxon>environmental samples</taxon>
    </lineage>
</organism>
<keyword evidence="3 6" id="KW-0479">Metal-binding</keyword>
<dbReference type="SUPFAM" id="SSF46626">
    <property type="entry name" value="Cytochrome c"/>
    <property type="match status" value="2"/>
</dbReference>
<feature type="signal peptide" evidence="7">
    <location>
        <begin position="1"/>
        <end position="18"/>
    </location>
</feature>
<dbReference type="GO" id="GO:0020037">
    <property type="term" value="F:heme binding"/>
    <property type="evidence" value="ECO:0007669"/>
    <property type="project" value="InterPro"/>
</dbReference>
<evidence type="ECO:0000256" key="4">
    <source>
        <dbReference type="ARBA" id="ARBA00022982"/>
    </source>
</evidence>
<accession>A0A0H4T9M4</accession>
<dbReference type="GO" id="GO:0046872">
    <property type="term" value="F:metal ion binding"/>
    <property type="evidence" value="ECO:0007669"/>
    <property type="project" value="UniProtKB-KW"/>
</dbReference>
<keyword evidence="4" id="KW-0249">Electron transport</keyword>